<evidence type="ECO:0000256" key="1">
    <source>
        <dbReference type="SAM" id="Phobius"/>
    </source>
</evidence>
<keyword evidence="1" id="KW-1133">Transmembrane helix</keyword>
<evidence type="ECO:0000313" key="3">
    <source>
        <dbReference type="Proteomes" id="UP000315471"/>
    </source>
</evidence>
<organism evidence="2 3">
    <name type="scientific">Novipirellula aureliae</name>
    <dbReference type="NCBI Taxonomy" id="2527966"/>
    <lineage>
        <taxon>Bacteria</taxon>
        <taxon>Pseudomonadati</taxon>
        <taxon>Planctomycetota</taxon>
        <taxon>Planctomycetia</taxon>
        <taxon>Pirellulales</taxon>
        <taxon>Pirellulaceae</taxon>
        <taxon>Novipirellula</taxon>
    </lineage>
</organism>
<evidence type="ECO:0000313" key="2">
    <source>
        <dbReference type="EMBL" id="TWU41493.1"/>
    </source>
</evidence>
<dbReference type="Proteomes" id="UP000315471">
    <property type="component" value="Unassembled WGS sequence"/>
</dbReference>
<evidence type="ECO:0008006" key="4">
    <source>
        <dbReference type="Google" id="ProtNLM"/>
    </source>
</evidence>
<accession>A0A5C6DVS4</accession>
<dbReference type="RefSeq" id="WP_146600294.1">
    <property type="nucleotide sequence ID" value="NZ_SJPY01000004.1"/>
</dbReference>
<protein>
    <recommendedName>
        <fullName evidence="4">DUF4405 domain-containing protein</fullName>
    </recommendedName>
</protein>
<dbReference type="AlphaFoldDB" id="A0A5C6DVS4"/>
<keyword evidence="1" id="KW-0812">Transmembrane</keyword>
<feature type="transmembrane region" description="Helical" evidence="1">
    <location>
        <begin position="43"/>
        <end position="65"/>
    </location>
</feature>
<feature type="transmembrane region" description="Helical" evidence="1">
    <location>
        <begin position="77"/>
        <end position="98"/>
    </location>
</feature>
<sequence>MLKLFESLCWLGLAISVVALTITSLPSLGGSHVGGNMLLAHMMASGVLVFTLPLLAVFGVGRMLGAGEASPAQKISFWVTIATGFLTILTVFVCMLPIPSTETMHTLALLHRYAGFAMVPAVVLFLISAWQFRRMNSMRSSTPG</sequence>
<comment type="caution">
    <text evidence="2">The sequence shown here is derived from an EMBL/GenBank/DDBJ whole genome shotgun (WGS) entry which is preliminary data.</text>
</comment>
<name>A0A5C6DVS4_9BACT</name>
<keyword evidence="1" id="KW-0472">Membrane</keyword>
<dbReference type="EMBL" id="SJPY01000004">
    <property type="protein sequence ID" value="TWU41493.1"/>
    <property type="molecule type" value="Genomic_DNA"/>
</dbReference>
<reference evidence="2 3" key="1">
    <citation type="submission" date="2019-02" db="EMBL/GenBank/DDBJ databases">
        <title>Deep-cultivation of Planctomycetes and their phenomic and genomic characterization uncovers novel biology.</title>
        <authorList>
            <person name="Wiegand S."/>
            <person name="Jogler M."/>
            <person name="Boedeker C."/>
            <person name="Pinto D."/>
            <person name="Vollmers J."/>
            <person name="Rivas-Marin E."/>
            <person name="Kohn T."/>
            <person name="Peeters S.H."/>
            <person name="Heuer A."/>
            <person name="Rast P."/>
            <person name="Oberbeckmann S."/>
            <person name="Bunk B."/>
            <person name="Jeske O."/>
            <person name="Meyerdierks A."/>
            <person name="Storesund J.E."/>
            <person name="Kallscheuer N."/>
            <person name="Luecker S."/>
            <person name="Lage O.M."/>
            <person name="Pohl T."/>
            <person name="Merkel B.J."/>
            <person name="Hornburger P."/>
            <person name="Mueller R.-W."/>
            <person name="Bruemmer F."/>
            <person name="Labrenz M."/>
            <person name="Spormann A.M."/>
            <person name="Op Den Camp H."/>
            <person name="Overmann J."/>
            <person name="Amann R."/>
            <person name="Jetten M.S.M."/>
            <person name="Mascher T."/>
            <person name="Medema M.H."/>
            <person name="Devos D.P."/>
            <person name="Kaster A.-K."/>
            <person name="Ovreas L."/>
            <person name="Rohde M."/>
            <person name="Galperin M.Y."/>
            <person name="Jogler C."/>
        </authorList>
    </citation>
    <scope>NUCLEOTIDE SEQUENCE [LARGE SCALE GENOMIC DNA]</scope>
    <source>
        <strain evidence="2 3">Q31b</strain>
    </source>
</reference>
<keyword evidence="3" id="KW-1185">Reference proteome</keyword>
<dbReference type="OrthoDB" id="279517at2"/>
<proteinExistence type="predicted"/>
<gene>
    <name evidence="2" type="ORF">Q31b_29420</name>
</gene>
<feature type="transmembrane region" description="Helical" evidence="1">
    <location>
        <begin position="110"/>
        <end position="130"/>
    </location>
</feature>